<comment type="caution">
    <text evidence="4">The sequence shown here is derived from an EMBL/GenBank/DDBJ whole genome shotgun (WGS) entry which is preliminary data.</text>
</comment>
<dbReference type="GO" id="GO:0016717">
    <property type="term" value="F:oxidoreductase activity, acting on paired donors, with oxidation of a pair of donors resulting in the reduction of molecular oxygen to two molecules of water"/>
    <property type="evidence" value="ECO:0007669"/>
    <property type="project" value="TreeGrafter"/>
</dbReference>
<keyword evidence="2" id="KW-0472">Membrane</keyword>
<feature type="region of interest" description="Disordered" evidence="1">
    <location>
        <begin position="1"/>
        <end position="30"/>
    </location>
</feature>
<dbReference type="GO" id="GO:0008610">
    <property type="term" value="P:lipid biosynthetic process"/>
    <property type="evidence" value="ECO:0007669"/>
    <property type="project" value="UniProtKB-ARBA"/>
</dbReference>
<evidence type="ECO:0000259" key="3">
    <source>
        <dbReference type="Pfam" id="PF00487"/>
    </source>
</evidence>
<dbReference type="RefSeq" id="WP_112256239.1">
    <property type="nucleotide sequence ID" value="NZ_QMIG01000001.1"/>
</dbReference>
<dbReference type="InterPro" id="IPR005804">
    <property type="entry name" value="FA_desaturase_dom"/>
</dbReference>
<evidence type="ECO:0000256" key="1">
    <source>
        <dbReference type="SAM" id="MobiDB-lite"/>
    </source>
</evidence>
<dbReference type="EMBL" id="QMIG01000001">
    <property type="protein sequence ID" value="RAW18632.1"/>
    <property type="molecule type" value="Genomic_DNA"/>
</dbReference>
<dbReference type="PIRSF" id="PIRSF015921">
    <property type="entry name" value="FA_sphinglp_des"/>
    <property type="match status" value="1"/>
</dbReference>
<gene>
    <name evidence="4" type="ORF">DPM12_00675</name>
</gene>
<feature type="transmembrane region" description="Helical" evidence="2">
    <location>
        <begin position="184"/>
        <end position="206"/>
    </location>
</feature>
<dbReference type="Proteomes" id="UP000250462">
    <property type="component" value="Unassembled WGS sequence"/>
</dbReference>
<feature type="transmembrane region" description="Helical" evidence="2">
    <location>
        <begin position="81"/>
        <end position="104"/>
    </location>
</feature>
<dbReference type="Pfam" id="PF00487">
    <property type="entry name" value="FA_desaturase"/>
    <property type="match status" value="1"/>
</dbReference>
<feature type="transmembrane region" description="Helical" evidence="2">
    <location>
        <begin position="242"/>
        <end position="261"/>
    </location>
</feature>
<evidence type="ECO:0000256" key="2">
    <source>
        <dbReference type="SAM" id="Phobius"/>
    </source>
</evidence>
<reference evidence="4 5" key="1">
    <citation type="submission" date="2018-06" db="EMBL/GenBank/DDBJ databases">
        <title>Phytoactinopolyspora halophila sp. nov., a novel halophilic actinomycete isolated from a saline soil in China.</title>
        <authorList>
            <person name="Tang S.-K."/>
        </authorList>
    </citation>
    <scope>NUCLEOTIDE SEQUENCE [LARGE SCALE GENOMIC DNA]</scope>
    <source>
        <strain evidence="4 5">YIM 96934</strain>
    </source>
</reference>
<dbReference type="CDD" id="cd03506">
    <property type="entry name" value="Delta6-FADS-like"/>
    <property type="match status" value="1"/>
</dbReference>
<evidence type="ECO:0000313" key="4">
    <source>
        <dbReference type="EMBL" id="RAW18632.1"/>
    </source>
</evidence>
<proteinExistence type="predicted"/>
<feature type="domain" description="Fatty acid desaturase" evidence="3">
    <location>
        <begin position="81"/>
        <end position="339"/>
    </location>
</feature>
<accession>A0A329R531</accession>
<keyword evidence="2" id="KW-1133">Transmembrane helix</keyword>
<organism evidence="4 5">
    <name type="scientific">Phytoactinopolyspora halophila</name>
    <dbReference type="NCBI Taxonomy" id="1981511"/>
    <lineage>
        <taxon>Bacteria</taxon>
        <taxon>Bacillati</taxon>
        <taxon>Actinomycetota</taxon>
        <taxon>Actinomycetes</taxon>
        <taxon>Jiangellales</taxon>
        <taxon>Jiangellaceae</taxon>
        <taxon>Phytoactinopolyspora</taxon>
    </lineage>
</organism>
<feature type="transmembrane region" description="Helical" evidence="2">
    <location>
        <begin position="116"/>
        <end position="136"/>
    </location>
</feature>
<dbReference type="AlphaFoldDB" id="A0A329R531"/>
<feature type="transmembrane region" description="Helical" evidence="2">
    <location>
        <begin position="55"/>
        <end position="75"/>
    </location>
</feature>
<keyword evidence="2" id="KW-0812">Transmembrane</keyword>
<dbReference type="OrthoDB" id="104711at2"/>
<keyword evidence="5" id="KW-1185">Reference proteome</keyword>
<dbReference type="GO" id="GO:0016020">
    <property type="term" value="C:membrane"/>
    <property type="evidence" value="ECO:0007669"/>
    <property type="project" value="TreeGrafter"/>
</dbReference>
<name>A0A329R531_9ACTN</name>
<protein>
    <submittedName>
        <fullName evidence="4">Acyl-CoA desaturase</fullName>
    </submittedName>
</protein>
<evidence type="ECO:0000313" key="5">
    <source>
        <dbReference type="Proteomes" id="UP000250462"/>
    </source>
</evidence>
<feature type="compositionally biased region" description="Basic and acidic residues" evidence="1">
    <location>
        <begin position="1"/>
        <end position="21"/>
    </location>
</feature>
<sequence>MTTSHADSHGYVESQPAHETRASSAAGTRQERHVSAYAELSRRVRSLGLLERRYGYYWTMIIGTVLGFAAIWVGFGFLGNSWFQLLLAAALGVILAQFGFLGHDAAHRQIFASHRWNAWTSRVISGLFTGLSYGWWMSKHNRHHGNPNKEGADPDINPGAFAFTPSAAQSRGSLGSKLTSRQGYYFFPLLLLEGLALHVASIQTLFQRKNMTHRWWEASFITLRLGGYLAVLFIFLPAGKAAAFLGIQMALFGLCLGASFATNHIGMRIVGHDEKVDFLQRQVLTSRNIRGGWFMDIAMGGLNRQIEHHLFPNMARPNLRRVRHIVRAHCAEHGIRYTEVGLFEAFGNVVAYLNRVGLAARDPFQCPLANQLRT</sequence>
<dbReference type="PANTHER" id="PTHR19353:SF19">
    <property type="entry name" value="DELTA(5) FATTY ACID DESATURASE C-RELATED"/>
    <property type="match status" value="1"/>
</dbReference>
<dbReference type="InterPro" id="IPR012171">
    <property type="entry name" value="Fatty_acid_desaturase"/>
</dbReference>
<feature type="transmembrane region" description="Helical" evidence="2">
    <location>
        <begin position="218"/>
        <end position="236"/>
    </location>
</feature>
<dbReference type="PANTHER" id="PTHR19353">
    <property type="entry name" value="FATTY ACID DESATURASE 2"/>
    <property type="match status" value="1"/>
</dbReference>